<dbReference type="Proteomes" id="UP000717515">
    <property type="component" value="Unassembled WGS sequence"/>
</dbReference>
<organism evidence="2 3">
    <name type="scientific">Mortierella alpina</name>
    <name type="common">Oleaginous fungus</name>
    <name type="synonym">Mortierella renispora</name>
    <dbReference type="NCBI Taxonomy" id="64518"/>
    <lineage>
        <taxon>Eukaryota</taxon>
        <taxon>Fungi</taxon>
        <taxon>Fungi incertae sedis</taxon>
        <taxon>Mucoromycota</taxon>
        <taxon>Mortierellomycotina</taxon>
        <taxon>Mortierellomycetes</taxon>
        <taxon>Mortierellales</taxon>
        <taxon>Mortierellaceae</taxon>
        <taxon>Mortierella</taxon>
    </lineage>
</organism>
<accession>A0A9P8AAB8</accession>
<proteinExistence type="predicted"/>
<dbReference type="EMBL" id="JAIFTL010000012">
    <property type="protein sequence ID" value="KAG9326900.1"/>
    <property type="molecule type" value="Genomic_DNA"/>
</dbReference>
<feature type="chain" id="PRO_5040148626" description="Secreted protein" evidence="1">
    <location>
        <begin position="24"/>
        <end position="178"/>
    </location>
</feature>
<evidence type="ECO:0000256" key="1">
    <source>
        <dbReference type="SAM" id="SignalP"/>
    </source>
</evidence>
<comment type="caution">
    <text evidence="2">The sequence shown here is derived from an EMBL/GenBank/DDBJ whole genome shotgun (WGS) entry which is preliminary data.</text>
</comment>
<protein>
    <recommendedName>
        <fullName evidence="4">Secreted protein</fullName>
    </recommendedName>
</protein>
<name>A0A9P8AAB8_MORAP</name>
<evidence type="ECO:0000313" key="3">
    <source>
        <dbReference type="Proteomes" id="UP000717515"/>
    </source>
</evidence>
<evidence type="ECO:0000313" key="2">
    <source>
        <dbReference type="EMBL" id="KAG9326900.1"/>
    </source>
</evidence>
<dbReference type="AlphaFoldDB" id="A0A9P8AAB8"/>
<evidence type="ECO:0008006" key="4">
    <source>
        <dbReference type="Google" id="ProtNLM"/>
    </source>
</evidence>
<sequence length="178" mass="19473">MRSNLKVVLAAMLMALIATAAMAAPKKEKGMTTNRRAVAIRNQSEFCMFLPPPGQKVSAAEDRGIAFCTKAKIPGASDQVLPRGFIQSAHFITNKAKGYVQVTGRMDSRKYKFRKNDDGGQYDLKAPRGSMCVGYSSFVQLIEPDANIYCIRCCKNKADCPVNKSTYGCKKVLPGSYA</sequence>
<keyword evidence="1" id="KW-0732">Signal</keyword>
<reference evidence="2" key="1">
    <citation type="submission" date="2021-07" db="EMBL/GenBank/DDBJ databases">
        <title>Draft genome of Mortierella alpina, strain LL118, isolated from an aspen leaf litter sample.</title>
        <authorList>
            <person name="Yang S."/>
            <person name="Vinatzer B.A."/>
        </authorList>
    </citation>
    <scope>NUCLEOTIDE SEQUENCE</scope>
    <source>
        <strain evidence="2">LL118</strain>
    </source>
</reference>
<feature type="signal peptide" evidence="1">
    <location>
        <begin position="1"/>
        <end position="23"/>
    </location>
</feature>
<gene>
    <name evidence="2" type="ORF">KVV02_001424</name>
</gene>